<feature type="transmembrane region" description="Helical" evidence="1">
    <location>
        <begin position="25"/>
        <end position="44"/>
    </location>
</feature>
<dbReference type="Proteomes" id="UP000030023">
    <property type="component" value="Unassembled WGS sequence"/>
</dbReference>
<keyword evidence="1" id="KW-1133">Transmembrane helix</keyword>
<protein>
    <recommendedName>
        <fullName evidence="4">Uracil permease</fullName>
    </recommendedName>
</protein>
<evidence type="ECO:0008006" key="4">
    <source>
        <dbReference type="Google" id="ProtNLM"/>
    </source>
</evidence>
<sequence>MIAAPILVIGIGNYSLQLTIHGIDLSFTGVALATVLGILLNLILPKQAASEK</sequence>
<organism evidence="2 3">
    <name type="scientific">Oenococcus alcoholitolerans</name>
    <dbReference type="NCBI Taxonomy" id="931074"/>
    <lineage>
        <taxon>Bacteria</taxon>
        <taxon>Bacillati</taxon>
        <taxon>Bacillota</taxon>
        <taxon>Bacilli</taxon>
        <taxon>Lactobacillales</taxon>
        <taxon>Lactobacillaceae</taxon>
        <taxon>Oenococcus</taxon>
    </lineage>
</organism>
<reference evidence="2 3" key="1">
    <citation type="journal article" date="2014" name="Antonie Van Leeuwenhoek">
        <title>Oenococcus alcoholitolerans sp. nov., a lactic acid bacteria isolated from cachaca and ethanol fermentation processes.</title>
        <authorList>
            <person name="Badotti F."/>
            <person name="Moreira A.P."/>
            <person name="Tonon L.A."/>
            <person name="de Lucena B.T."/>
            <person name="Gomes Fde C."/>
            <person name="Kruger R."/>
            <person name="Thompson C.C."/>
            <person name="de Morais M.A.Jr."/>
            <person name="Rosa C.A."/>
            <person name="Thompson F.L."/>
        </authorList>
    </citation>
    <scope>NUCLEOTIDE SEQUENCE [LARGE SCALE GENOMIC DNA]</scope>
    <source>
        <strain evidence="2 3">UFRJ-M7.2.18</strain>
    </source>
</reference>
<keyword evidence="1" id="KW-0812">Transmembrane</keyword>
<dbReference type="EMBL" id="AXCV01000072">
    <property type="protein sequence ID" value="KGO32184.1"/>
    <property type="molecule type" value="Genomic_DNA"/>
</dbReference>
<evidence type="ECO:0000313" key="2">
    <source>
        <dbReference type="EMBL" id="KGO32184.1"/>
    </source>
</evidence>
<evidence type="ECO:0000256" key="1">
    <source>
        <dbReference type="SAM" id="Phobius"/>
    </source>
</evidence>
<name>A0ABR4XRR4_9LACO</name>
<keyword evidence="3" id="KW-1185">Reference proteome</keyword>
<comment type="caution">
    <text evidence="2">The sequence shown here is derived from an EMBL/GenBank/DDBJ whole genome shotgun (WGS) entry which is preliminary data.</text>
</comment>
<proteinExistence type="predicted"/>
<gene>
    <name evidence="2" type="ORF">Q757_02515</name>
</gene>
<keyword evidence="1" id="KW-0472">Membrane</keyword>
<accession>A0ABR4XRR4</accession>
<evidence type="ECO:0000313" key="3">
    <source>
        <dbReference type="Proteomes" id="UP000030023"/>
    </source>
</evidence>